<dbReference type="GeneID" id="19342038"/>
<sequence>MFPRLPEELNELIVSFLDLDDRKTLAAVLHIRESQRFLTWQKLLDGIIKEAVEAEETSATAPSFIGLAKIHTVMLNDHAAPLPDVRDLHLSIRWSSRHNNYWRTDWRRIGRALTTLTLELEHLEFTHPIDEDFGVEQRESQGLAPSGDLDATLAPLGSLKPLKSLRTLTLSTIALFGQHQAEDWPKLETLLPETIEKLECNDRVIAVDPFISRLQKFVIYNCQRNRWISKEGEGALPPKPPRGTRYVWRFEEAMLREIIALPPGQREMGMERLLEMTSDHHGPVVAAHLAQVLDRMIAE</sequence>
<evidence type="ECO:0000313" key="2">
    <source>
        <dbReference type="Proteomes" id="UP000016932"/>
    </source>
</evidence>
<dbReference type="AlphaFoldDB" id="M2ZDY0"/>
<organism evidence="1 2">
    <name type="scientific">Pseudocercospora fijiensis (strain CIRAD86)</name>
    <name type="common">Black leaf streak disease fungus</name>
    <name type="synonym">Mycosphaerella fijiensis</name>
    <dbReference type="NCBI Taxonomy" id="383855"/>
    <lineage>
        <taxon>Eukaryota</taxon>
        <taxon>Fungi</taxon>
        <taxon>Dikarya</taxon>
        <taxon>Ascomycota</taxon>
        <taxon>Pezizomycotina</taxon>
        <taxon>Dothideomycetes</taxon>
        <taxon>Dothideomycetidae</taxon>
        <taxon>Mycosphaerellales</taxon>
        <taxon>Mycosphaerellaceae</taxon>
        <taxon>Pseudocercospora</taxon>
    </lineage>
</organism>
<accession>M2ZDY0</accession>
<gene>
    <name evidence="1" type="ORF">MYCFIDRAFT_83255</name>
</gene>
<name>M2ZDY0_PSEFD</name>
<dbReference type="KEGG" id="pfj:MYCFIDRAFT_83255"/>
<dbReference type="RefSeq" id="XP_007932078.1">
    <property type="nucleotide sequence ID" value="XM_007933887.1"/>
</dbReference>
<reference evidence="1 2" key="1">
    <citation type="journal article" date="2012" name="PLoS Pathog.">
        <title>Diverse lifestyles and strategies of plant pathogenesis encoded in the genomes of eighteen Dothideomycetes fungi.</title>
        <authorList>
            <person name="Ohm R.A."/>
            <person name="Feau N."/>
            <person name="Henrissat B."/>
            <person name="Schoch C.L."/>
            <person name="Horwitz B.A."/>
            <person name="Barry K.W."/>
            <person name="Condon B.J."/>
            <person name="Copeland A.C."/>
            <person name="Dhillon B."/>
            <person name="Glaser F."/>
            <person name="Hesse C.N."/>
            <person name="Kosti I."/>
            <person name="LaButti K."/>
            <person name="Lindquist E.A."/>
            <person name="Lucas S."/>
            <person name="Salamov A.A."/>
            <person name="Bradshaw R.E."/>
            <person name="Ciuffetti L."/>
            <person name="Hamelin R.C."/>
            <person name="Kema G.H.J."/>
            <person name="Lawrence C."/>
            <person name="Scott J.A."/>
            <person name="Spatafora J.W."/>
            <person name="Turgeon B.G."/>
            <person name="de Wit P.J.G.M."/>
            <person name="Zhong S."/>
            <person name="Goodwin S.B."/>
            <person name="Grigoriev I.V."/>
        </authorList>
    </citation>
    <scope>NUCLEOTIDE SEQUENCE [LARGE SCALE GENOMIC DNA]</scope>
    <source>
        <strain evidence="1 2">CIRAD86</strain>
    </source>
</reference>
<dbReference type="EMBL" id="KB446566">
    <property type="protein sequence ID" value="EME77309.1"/>
    <property type="molecule type" value="Genomic_DNA"/>
</dbReference>
<dbReference type="VEuPathDB" id="FungiDB:MYCFIDRAFT_83255"/>
<evidence type="ECO:0000313" key="1">
    <source>
        <dbReference type="EMBL" id="EME77309.1"/>
    </source>
</evidence>
<protein>
    <submittedName>
        <fullName evidence="1">Uncharacterized protein</fullName>
    </submittedName>
</protein>
<dbReference type="OrthoDB" id="3637419at2759"/>
<proteinExistence type="predicted"/>
<dbReference type="Proteomes" id="UP000016932">
    <property type="component" value="Unassembled WGS sequence"/>
</dbReference>
<dbReference type="HOGENOM" id="CLU_931045_0_0_1"/>
<keyword evidence="2" id="KW-1185">Reference proteome</keyword>